<reference evidence="3 4" key="1">
    <citation type="submission" date="2023-08" db="EMBL/GenBank/DDBJ databases">
        <title>genomic of DY56.</title>
        <authorList>
            <person name="Wang Y."/>
        </authorList>
    </citation>
    <scope>NUCLEOTIDE SEQUENCE [LARGE SCALE GENOMIC DNA]</scope>
    <source>
        <strain evidence="3 4">DY56-A-20</strain>
    </source>
</reference>
<dbReference type="Gene3D" id="3.20.20.450">
    <property type="entry name" value="EAL domain"/>
    <property type="match status" value="1"/>
</dbReference>
<sequence length="575" mass="63062">MHDQNHRLLTSNRILRQAEAVARMGAWELDIEADQMKWSEGTQAVFESSRTGGGTLKASMKGYEPADRREIEERCEKAIESGTPFDIETDLLLGEGKRKRVRLAAERVEADGMHPARLVGVVQDVTESYRARMALHHAAEHDSLTGLYNRFAFDRTLQQRLSEANGTGEEVAVLLIDLDGFKDVNDVVGHIVGDIILKEVGEHIAKATPEGGFAARWGGDEFAVVLPPQTGSKQARAIGKQLLEQLRYQSDISGHLIEMGATAGLAIGTSGTSVKELVRRADTALYHGKKRDPGKVHVYEAGLEQGNVARQYALNEVRTAIREDRIFPAYQPVVELRTGRLVGFEALMRITSRMGRRITATEVFPALIDPFLSREVSTCMIEQVANEFVALKRSEPALEFVSINASEADLLASGFAAQLMAQMREKRIDLSRITLEVTETMLLVDNAQAVRRVLTELRDNGVSIALDDFGTGYSSLSHLRDFPIDKVKIDGSFIQAMANDQHASKIVRALIGMASSMGLSVIAEGVETATQSRLLQQMGCELGQGFLFGHAEDLGQLTLGRYGDGERRSLSSAAA</sequence>
<dbReference type="NCBIfam" id="TIGR00254">
    <property type="entry name" value="GGDEF"/>
    <property type="match status" value="1"/>
</dbReference>
<dbReference type="SUPFAM" id="SSF55073">
    <property type="entry name" value="Nucleotide cyclase"/>
    <property type="match status" value="1"/>
</dbReference>
<dbReference type="InterPro" id="IPR000160">
    <property type="entry name" value="GGDEF_dom"/>
</dbReference>
<dbReference type="GO" id="GO:0071111">
    <property type="term" value="F:cyclic-guanylate-specific phosphodiesterase activity"/>
    <property type="evidence" value="ECO:0007669"/>
    <property type="project" value="UniProtKB-EC"/>
</dbReference>
<dbReference type="InterPro" id="IPR001633">
    <property type="entry name" value="EAL_dom"/>
</dbReference>
<dbReference type="Gene3D" id="3.30.70.270">
    <property type="match status" value="1"/>
</dbReference>
<name>A0ABT9HAL5_9SPHN</name>
<dbReference type="SMART" id="SM00052">
    <property type="entry name" value="EAL"/>
    <property type="match status" value="1"/>
</dbReference>
<dbReference type="EMBL" id="JAVAIL010000003">
    <property type="protein sequence ID" value="MDP4539875.1"/>
    <property type="molecule type" value="Genomic_DNA"/>
</dbReference>
<keyword evidence="4" id="KW-1185">Reference proteome</keyword>
<feature type="domain" description="EAL" evidence="1">
    <location>
        <begin position="310"/>
        <end position="565"/>
    </location>
</feature>
<dbReference type="Proteomes" id="UP001235664">
    <property type="component" value="Unassembled WGS sequence"/>
</dbReference>
<dbReference type="Pfam" id="PF00990">
    <property type="entry name" value="GGDEF"/>
    <property type="match status" value="1"/>
</dbReference>
<gene>
    <name evidence="3" type="ORF">Q9K01_09585</name>
</gene>
<dbReference type="EC" id="2.7.7.65" evidence="3"/>
<dbReference type="SMART" id="SM00267">
    <property type="entry name" value="GGDEF"/>
    <property type="match status" value="1"/>
</dbReference>
<accession>A0ABT9HAL5</accession>
<dbReference type="PROSITE" id="PS50883">
    <property type="entry name" value="EAL"/>
    <property type="match status" value="1"/>
</dbReference>
<proteinExistence type="predicted"/>
<dbReference type="CDD" id="cd01949">
    <property type="entry name" value="GGDEF"/>
    <property type="match status" value="1"/>
</dbReference>
<dbReference type="InterPro" id="IPR052155">
    <property type="entry name" value="Biofilm_reg_signaling"/>
</dbReference>
<dbReference type="CDD" id="cd01948">
    <property type="entry name" value="EAL"/>
    <property type="match status" value="1"/>
</dbReference>
<organism evidence="3 4">
    <name type="scientific">Qipengyuania benthica</name>
    <dbReference type="NCBI Taxonomy" id="3067651"/>
    <lineage>
        <taxon>Bacteria</taxon>
        <taxon>Pseudomonadati</taxon>
        <taxon>Pseudomonadota</taxon>
        <taxon>Alphaproteobacteria</taxon>
        <taxon>Sphingomonadales</taxon>
        <taxon>Erythrobacteraceae</taxon>
        <taxon>Qipengyuania</taxon>
    </lineage>
</organism>
<evidence type="ECO:0000259" key="1">
    <source>
        <dbReference type="PROSITE" id="PS50883"/>
    </source>
</evidence>
<evidence type="ECO:0000313" key="3">
    <source>
        <dbReference type="EMBL" id="MDP4539875.1"/>
    </source>
</evidence>
<feature type="domain" description="GGDEF" evidence="2">
    <location>
        <begin position="169"/>
        <end position="301"/>
    </location>
</feature>
<dbReference type="SUPFAM" id="SSF55785">
    <property type="entry name" value="PYP-like sensor domain (PAS domain)"/>
    <property type="match status" value="1"/>
</dbReference>
<dbReference type="PROSITE" id="PS50887">
    <property type="entry name" value="GGDEF"/>
    <property type="match status" value="1"/>
</dbReference>
<dbReference type="GO" id="GO:0052621">
    <property type="term" value="F:diguanylate cyclase activity"/>
    <property type="evidence" value="ECO:0007669"/>
    <property type="project" value="UniProtKB-EC"/>
</dbReference>
<protein>
    <submittedName>
        <fullName evidence="3">Bifunctional diguanylate cyclase/phosphodiesterase</fullName>
        <ecNumber evidence="3">2.7.7.65</ecNumber>
        <ecNumber evidence="3">3.1.4.52</ecNumber>
    </submittedName>
</protein>
<dbReference type="InterPro" id="IPR035919">
    <property type="entry name" value="EAL_sf"/>
</dbReference>
<evidence type="ECO:0000259" key="2">
    <source>
        <dbReference type="PROSITE" id="PS50887"/>
    </source>
</evidence>
<keyword evidence="3" id="KW-0548">Nucleotidyltransferase</keyword>
<dbReference type="PANTHER" id="PTHR44757:SF2">
    <property type="entry name" value="BIOFILM ARCHITECTURE MAINTENANCE PROTEIN MBAA"/>
    <property type="match status" value="1"/>
</dbReference>
<dbReference type="Gene3D" id="3.30.450.20">
    <property type="entry name" value="PAS domain"/>
    <property type="match status" value="1"/>
</dbReference>
<dbReference type="Pfam" id="PF00563">
    <property type="entry name" value="EAL"/>
    <property type="match status" value="1"/>
</dbReference>
<dbReference type="RefSeq" id="WP_305930025.1">
    <property type="nucleotide sequence ID" value="NZ_JAVAIL010000003.1"/>
</dbReference>
<dbReference type="InterPro" id="IPR035965">
    <property type="entry name" value="PAS-like_dom_sf"/>
</dbReference>
<evidence type="ECO:0000313" key="4">
    <source>
        <dbReference type="Proteomes" id="UP001235664"/>
    </source>
</evidence>
<dbReference type="InterPro" id="IPR043128">
    <property type="entry name" value="Rev_trsase/Diguanyl_cyclase"/>
</dbReference>
<dbReference type="EC" id="3.1.4.52" evidence="3"/>
<dbReference type="InterPro" id="IPR029787">
    <property type="entry name" value="Nucleotide_cyclase"/>
</dbReference>
<comment type="caution">
    <text evidence="3">The sequence shown here is derived from an EMBL/GenBank/DDBJ whole genome shotgun (WGS) entry which is preliminary data.</text>
</comment>
<keyword evidence="3" id="KW-0378">Hydrolase</keyword>
<dbReference type="PANTHER" id="PTHR44757">
    <property type="entry name" value="DIGUANYLATE CYCLASE DGCP"/>
    <property type="match status" value="1"/>
</dbReference>
<dbReference type="SUPFAM" id="SSF141868">
    <property type="entry name" value="EAL domain-like"/>
    <property type="match status" value="1"/>
</dbReference>
<keyword evidence="3" id="KW-0808">Transferase</keyword>